<dbReference type="InterPro" id="IPR050708">
    <property type="entry name" value="T6SS_VgrG/RHS"/>
</dbReference>
<evidence type="ECO:0000259" key="1">
    <source>
        <dbReference type="Pfam" id="PF15650"/>
    </source>
</evidence>
<reference evidence="2 3" key="1">
    <citation type="submission" date="2019-04" db="EMBL/GenBank/DDBJ databases">
        <title>Sphingobacterium olei sp. nov., isolated from oil-contaminated soil.</title>
        <authorList>
            <person name="Liu B."/>
        </authorList>
    </citation>
    <scope>NUCLEOTIDE SEQUENCE [LARGE SCALE GENOMIC DNA]</scope>
    <source>
        <strain evidence="2 3">HAL-9</strain>
    </source>
</reference>
<dbReference type="PANTHER" id="PTHR32305">
    <property type="match status" value="1"/>
</dbReference>
<evidence type="ECO:0000313" key="2">
    <source>
        <dbReference type="EMBL" id="TJZ53570.1"/>
    </source>
</evidence>
<feature type="domain" description="Tox-REase-9" evidence="1">
    <location>
        <begin position="1237"/>
        <end position="1322"/>
    </location>
</feature>
<sequence length="1322" mass="148015">MDIFSSVFRFPRFFVMLFAISIVLPLSGQEIRSHEAIIFPVAPATTWVAGPSTTINVTSGRSITLLPGTHLQGGSNVLLRIDNTFIIPEAPSNPMTNSDMNWIQSRSFDIRGNIVAEGKSFYDNNGRLLQSQHKEIEKRHVLASQIVYDASGRASLQTLSAPTNNSEFAYKEDFVQNTSGTVYDFKNFDRYQNGGAYIDKIHQPDPVGSKNTLGTLGWYYGPNNSWEPFNDVTDYPYSRQAYAYDGSGIPTKSGNPGDEYRIGKGREGYAFSAPAKEELTHYWSIRNQLFSSAEIGELRDVNFADNRAVMSVAVDADGTSAFSINLDGSVLASGGFGAELTVDKMVDSYNHSFIAMPVGGSIHFQDYVPFTIADGNVLNLITGERTNVVSGGVTVPAGWYSYENYTEPMLIQTSFGFKDLSYNFYNQLGQLVASIAPEGVKYLLNNGIQAFNPSNRETIPFITLYRYDGQGRLVWQKNPDEAGPSEYVYRRDGNIRFSQNAKQRTDGRFSYSNYDIRGRLIEVGEFKPSGTTLVFNADLSTASAMRNILETTDVYGGLPNGTKYDVVRYRYDVPDATHGSSYYAQDNYYLRGAVSVSEKYNNIVNNTASEQNLISRSWFNYNAEGQLDWQIKYANGLGYKTTDFSYDEFGAMVKQVYQRHVPTEFMAYYYEYDKDRRLANVYTNTVDNPSSKLVHAKYQYYLHGPLKRIELAGNLQGIDYVYTADGKLKTVNHADKSKDPGKDGSANDFAPDVFGFNLEYHAGDYKRANTNISSIQTGGTPQRYSGLMNGISWHSLKPSSVTGLNNPVMNTYVYDNNYQLVQNNWGTPSFTAGSFTVTANANQEKNLTYDAHGNIKTLTRTNSSGSVLANYQYNYTANTNKLASVSNYASYTYDALGQLASETKGSLSKYLDYDAFGRVTKIYSNAAKTNVVLSFAYDENGNRIKKQDHQQNVTTWYVDGNVYNGSQLIEQPIPSGIFYRNGNVYRYQLTDHVGSVRAIINRNKLGNGNADIVYYADYYPFGSELQTAGIPSRYGYQGEYAEKDGETGWNNFYLRNYDPAIGRWLSIDPYGQYHSPYVGMGNDPVNRFDPDGGKSETIFVDPNGEVIYNNYDGRNDVVVVPWNSIADFVDHSSAQFRSRGLEGLQETNFVNYWKGQFGVRYTHEAMQGFGFGGVISPEGQEGFIMERLGTISKFEANLRDVKGQWSDPTIALPAIVSIVGGSINAYQGILAARAPQYTRSSLKLGQQKHGAYHAGEIGKEFRLPSGRRIDYLDIENGIIYELKPFNPRAMKAGQNQLDMYMKELQKMPRFKGINWKTVLDTY</sequence>
<dbReference type="Gene3D" id="2.180.10.10">
    <property type="entry name" value="RHS repeat-associated core"/>
    <property type="match status" value="1"/>
</dbReference>
<dbReference type="Pfam" id="PF15650">
    <property type="entry name" value="Tox-REase-9"/>
    <property type="match status" value="1"/>
</dbReference>
<dbReference type="InterPro" id="IPR022385">
    <property type="entry name" value="Rhs_assc_core"/>
</dbReference>
<evidence type="ECO:0000313" key="3">
    <source>
        <dbReference type="Proteomes" id="UP000306808"/>
    </source>
</evidence>
<gene>
    <name evidence="2" type="ORF">FAZ15_16145</name>
</gene>
<accession>A0A4U0NHK2</accession>
<dbReference type="Proteomes" id="UP000306808">
    <property type="component" value="Unassembled WGS sequence"/>
</dbReference>
<name>A0A4U0NHK2_9SPHI</name>
<dbReference type="RefSeq" id="WP_136902364.1">
    <property type="nucleotide sequence ID" value="NZ_SUME01000007.1"/>
</dbReference>
<dbReference type="OrthoDB" id="2972467at2"/>
<dbReference type="InterPro" id="IPR028902">
    <property type="entry name" value="Tox-REase-9_dom"/>
</dbReference>
<dbReference type="NCBIfam" id="TIGR03696">
    <property type="entry name" value="Rhs_assc_core"/>
    <property type="match status" value="1"/>
</dbReference>
<dbReference type="EMBL" id="SUME01000007">
    <property type="protein sequence ID" value="TJZ53570.1"/>
    <property type="molecule type" value="Genomic_DNA"/>
</dbReference>
<dbReference type="PANTHER" id="PTHR32305:SF15">
    <property type="entry name" value="PROTEIN RHSA-RELATED"/>
    <property type="match status" value="1"/>
</dbReference>
<organism evidence="2 3">
    <name type="scientific">Sphingobacterium olei</name>
    <dbReference type="NCBI Taxonomy" id="2571155"/>
    <lineage>
        <taxon>Bacteria</taxon>
        <taxon>Pseudomonadati</taxon>
        <taxon>Bacteroidota</taxon>
        <taxon>Sphingobacteriia</taxon>
        <taxon>Sphingobacteriales</taxon>
        <taxon>Sphingobacteriaceae</taxon>
        <taxon>Sphingobacterium</taxon>
    </lineage>
</organism>
<keyword evidence="3" id="KW-1185">Reference proteome</keyword>
<protein>
    <recommendedName>
        <fullName evidence="1">Tox-REase-9 domain-containing protein</fullName>
    </recommendedName>
</protein>
<comment type="caution">
    <text evidence="2">The sequence shown here is derived from an EMBL/GenBank/DDBJ whole genome shotgun (WGS) entry which is preliminary data.</text>
</comment>
<proteinExistence type="predicted"/>